<protein>
    <submittedName>
        <fullName evidence="1">Transglutaminase-like cysteine peptidase</fullName>
    </submittedName>
</protein>
<name>A0ABV7TQJ2_9NEIS</name>
<evidence type="ECO:0000313" key="2">
    <source>
        <dbReference type="Proteomes" id="UP001595636"/>
    </source>
</evidence>
<dbReference type="SUPFAM" id="SSF54001">
    <property type="entry name" value="Cysteine proteinases"/>
    <property type="match status" value="1"/>
</dbReference>
<dbReference type="EMBL" id="JBHRYH010000002">
    <property type="protein sequence ID" value="MFC3624623.1"/>
    <property type="molecule type" value="Genomic_DNA"/>
</dbReference>
<accession>A0ABV7TQJ2</accession>
<reference evidence="2" key="1">
    <citation type="journal article" date="2019" name="Int. J. Syst. Evol. Microbiol.">
        <title>The Global Catalogue of Microorganisms (GCM) 10K type strain sequencing project: providing services to taxonomists for standard genome sequencing and annotation.</title>
        <authorList>
            <consortium name="The Broad Institute Genomics Platform"/>
            <consortium name="The Broad Institute Genome Sequencing Center for Infectious Disease"/>
            <person name="Wu L."/>
            <person name="Ma J."/>
        </authorList>
    </citation>
    <scope>NUCLEOTIDE SEQUENCE [LARGE SCALE GENOMIC DNA]</scope>
    <source>
        <strain evidence="2">KCTC 42195</strain>
    </source>
</reference>
<comment type="caution">
    <text evidence="1">The sequence shown here is derived from an EMBL/GenBank/DDBJ whole genome shotgun (WGS) entry which is preliminary data.</text>
</comment>
<gene>
    <name evidence="1" type="ORF">ACFOKJ_00495</name>
</gene>
<dbReference type="Pfam" id="PF06035">
    <property type="entry name" value="Peptidase_C93"/>
    <property type="match status" value="1"/>
</dbReference>
<evidence type="ECO:0000313" key="1">
    <source>
        <dbReference type="EMBL" id="MFC3624623.1"/>
    </source>
</evidence>
<organism evidence="1 2">
    <name type="scientific">Vogesella amnigena</name>
    <dbReference type="NCBI Taxonomy" id="1507449"/>
    <lineage>
        <taxon>Bacteria</taxon>
        <taxon>Pseudomonadati</taxon>
        <taxon>Pseudomonadota</taxon>
        <taxon>Betaproteobacteria</taxon>
        <taxon>Neisseriales</taxon>
        <taxon>Chromobacteriaceae</taxon>
        <taxon>Vogesella</taxon>
    </lineage>
</organism>
<dbReference type="InterPro" id="IPR038765">
    <property type="entry name" value="Papain-like_cys_pep_sf"/>
</dbReference>
<dbReference type="Gene3D" id="3.10.620.30">
    <property type="match status" value="1"/>
</dbReference>
<dbReference type="InterPro" id="IPR010319">
    <property type="entry name" value="Transglutaminase-like_Cys_pept"/>
</dbReference>
<dbReference type="PANTHER" id="PTHR39327:SF1">
    <property type="entry name" value="BLR5470 PROTEIN"/>
    <property type="match status" value="1"/>
</dbReference>
<dbReference type="PANTHER" id="PTHR39327">
    <property type="match status" value="1"/>
</dbReference>
<dbReference type="Proteomes" id="UP001595636">
    <property type="component" value="Unassembled WGS sequence"/>
</dbReference>
<proteinExistence type="predicted"/>
<sequence length="204" mass="23195">MLLAGMVLASVSADRAEQLYGPQVLRIYRDWQQLVLRLGREGTEDGRIREVNQFLNQRLRYMEDSMLWRQEDYWATPLESMSRGAGDCEDYAIAKYFTLRELGVAPQKLRMVYVKARIGGPSSTITQAHMVLAYYATPTAEPLVLDSLVTSILPASQRNDLQPVFSFNADGIWVGNSTAPNANVDRLTRWRQLIDKMKSEGFIN</sequence>
<keyword evidence="2" id="KW-1185">Reference proteome</keyword>